<proteinExistence type="predicted"/>
<keyword evidence="2" id="KW-1185">Reference proteome</keyword>
<protein>
    <submittedName>
        <fullName evidence="1">Uncharacterized protein</fullName>
    </submittedName>
</protein>
<sequence length="65" mass="6886">MFDDGGTFSGVGLEGRISAGSRALAVLELAVLKLRVLKPRVPGLAVLNLAVLKLRLPGLSMREQD</sequence>
<organism evidence="1 2">
    <name type="scientific">Arthrobacter gallicola</name>
    <dbReference type="NCBI Taxonomy" id="2762225"/>
    <lineage>
        <taxon>Bacteria</taxon>
        <taxon>Bacillati</taxon>
        <taxon>Actinomycetota</taxon>
        <taxon>Actinomycetes</taxon>
        <taxon>Micrococcales</taxon>
        <taxon>Micrococcaceae</taxon>
        <taxon>Arthrobacter</taxon>
    </lineage>
</organism>
<dbReference type="Proteomes" id="UP000609874">
    <property type="component" value="Unassembled WGS sequence"/>
</dbReference>
<gene>
    <name evidence="1" type="ORF">H9639_03225</name>
</gene>
<dbReference type="RefSeq" id="WP_191806656.1">
    <property type="nucleotide sequence ID" value="NZ_JACSQD010000001.1"/>
</dbReference>
<name>A0ABR8UP62_9MICC</name>
<comment type="caution">
    <text evidence="1">The sequence shown here is derived from an EMBL/GenBank/DDBJ whole genome shotgun (WGS) entry which is preliminary data.</text>
</comment>
<evidence type="ECO:0000313" key="2">
    <source>
        <dbReference type="Proteomes" id="UP000609874"/>
    </source>
</evidence>
<dbReference type="EMBL" id="JACSQD010000001">
    <property type="protein sequence ID" value="MBD7994308.1"/>
    <property type="molecule type" value="Genomic_DNA"/>
</dbReference>
<evidence type="ECO:0000313" key="1">
    <source>
        <dbReference type="EMBL" id="MBD7994308.1"/>
    </source>
</evidence>
<reference evidence="1 2" key="1">
    <citation type="submission" date="2020-08" db="EMBL/GenBank/DDBJ databases">
        <title>A Genomic Blueprint of the Chicken Gut Microbiome.</title>
        <authorList>
            <person name="Gilroy R."/>
            <person name="Ravi A."/>
            <person name="Getino M."/>
            <person name="Pursley I."/>
            <person name="Horton D.L."/>
            <person name="Alikhan N.-F."/>
            <person name="Baker D."/>
            <person name="Gharbi K."/>
            <person name="Hall N."/>
            <person name="Watson M."/>
            <person name="Adriaenssens E.M."/>
            <person name="Foster-Nyarko E."/>
            <person name="Jarju S."/>
            <person name="Secka A."/>
            <person name="Antonio M."/>
            <person name="Oren A."/>
            <person name="Chaudhuri R."/>
            <person name="La Ragione R.M."/>
            <person name="Hildebrand F."/>
            <person name="Pallen M.J."/>
        </authorList>
    </citation>
    <scope>NUCLEOTIDE SEQUENCE [LARGE SCALE GENOMIC DNA]</scope>
    <source>
        <strain evidence="1 2">Sa2CUA1</strain>
    </source>
</reference>
<accession>A0ABR8UP62</accession>